<comment type="similarity">
    <text evidence="6">Belongs to the eukaryotic/archaeal RNase P protein component 3 family.</text>
</comment>
<feature type="region of interest" description="Disordered" evidence="7">
    <location>
        <begin position="216"/>
        <end position="238"/>
    </location>
</feature>
<accession>A0A2H4Q619</accession>
<dbReference type="InterPro" id="IPR016195">
    <property type="entry name" value="Pol/histidinol_Pase-like"/>
</dbReference>
<dbReference type="OrthoDB" id="85765at2157"/>
<dbReference type="STRING" id="1073996.SAMN05444271_10213"/>
<dbReference type="GO" id="GO:0030677">
    <property type="term" value="C:ribonuclease P complex"/>
    <property type="evidence" value="ECO:0007669"/>
    <property type="project" value="UniProtKB-UniRule"/>
</dbReference>
<dbReference type="RefSeq" id="WP_089670792.1">
    <property type="nucleotide sequence ID" value="NZ_CP024845.1"/>
</dbReference>
<dbReference type="Proteomes" id="UP000198888">
    <property type="component" value="Unassembled WGS sequence"/>
</dbReference>
<dbReference type="SUPFAM" id="SSF89550">
    <property type="entry name" value="PHP domain-like"/>
    <property type="match status" value="1"/>
</dbReference>
<accession>A0A1H6RCV4</accession>
<keyword evidence="5 6" id="KW-0378">Hydrolase</keyword>
<comment type="catalytic activity">
    <reaction evidence="6">
        <text>Endonucleolytic cleavage of RNA, removing 5'-extranucleotides from tRNA precursor.</text>
        <dbReference type="EC" id="3.1.26.5"/>
    </reaction>
</comment>
<evidence type="ECO:0000256" key="4">
    <source>
        <dbReference type="ARBA" id="ARBA00022759"/>
    </source>
</evidence>
<dbReference type="KEGG" id="hae:halTADL_3111"/>
<dbReference type="Gene3D" id="3.20.20.140">
    <property type="entry name" value="Metal-dependent hydrolases"/>
    <property type="match status" value="1"/>
</dbReference>
<dbReference type="InterPro" id="IPR002738">
    <property type="entry name" value="RNase_P_p30"/>
</dbReference>
<dbReference type="GO" id="GO:0001682">
    <property type="term" value="P:tRNA 5'-leader removal"/>
    <property type="evidence" value="ECO:0007669"/>
    <property type="project" value="UniProtKB-UniRule"/>
</dbReference>
<keyword evidence="9" id="KW-1185">Reference proteome</keyword>
<dbReference type="Pfam" id="PF01876">
    <property type="entry name" value="RNase_P_p30"/>
    <property type="match status" value="1"/>
</dbReference>
<feature type="compositionally biased region" description="Polar residues" evidence="7">
    <location>
        <begin position="229"/>
        <end position="238"/>
    </location>
</feature>
<comment type="subunit">
    <text evidence="6">Consists of a catalytic RNA component and at least 4-5 protein subunits.</text>
</comment>
<proteinExistence type="inferred from homology"/>
<dbReference type="HAMAP" id="MF_00756">
    <property type="entry name" value="RNase_P_3"/>
    <property type="match status" value="1"/>
</dbReference>
<dbReference type="InterPro" id="IPR023539">
    <property type="entry name" value="RNase_P_comp-3_arc"/>
</dbReference>
<gene>
    <name evidence="6" type="primary">rnp3</name>
    <name evidence="8" type="ORF">SAMN05444271_10213</name>
</gene>
<dbReference type="GeneID" id="35003878"/>
<dbReference type="EC" id="3.1.26.5" evidence="6"/>
<keyword evidence="2 6" id="KW-0819">tRNA processing</keyword>
<evidence type="ECO:0000256" key="7">
    <source>
        <dbReference type="SAM" id="MobiDB-lite"/>
    </source>
</evidence>
<evidence type="ECO:0000313" key="8">
    <source>
        <dbReference type="EMBL" id="SEI52316.1"/>
    </source>
</evidence>
<organism evidence="8 9">
    <name type="scientific">Halohasta litchfieldiae</name>
    <dbReference type="NCBI Taxonomy" id="1073996"/>
    <lineage>
        <taxon>Archaea</taxon>
        <taxon>Methanobacteriati</taxon>
        <taxon>Methanobacteriota</taxon>
        <taxon>Stenosarchaea group</taxon>
        <taxon>Halobacteria</taxon>
        <taxon>Halobacteriales</taxon>
        <taxon>Haloferacaceae</taxon>
        <taxon>Halohasta</taxon>
    </lineage>
</organism>
<evidence type="ECO:0000256" key="5">
    <source>
        <dbReference type="ARBA" id="ARBA00022801"/>
    </source>
</evidence>
<sequence length="238" mass="26005">MYEAVAAYPDGTSTVSRCAKTAASLGYDGLVVRTRDADYDAEAIADRYGVDIVAGIEVEADSPDSLSGSIGNFRRDCTLLLVRGGTNALNRYAVEQDRVDVLTRPMAGDGNFNHVLARAAKTHGVRVEFDFGPVLRSSGGQRVQALRGLRKLRELVDQYDTPYVVSASATTHLWLRAPRELIALGEQIGFSAAQIESGLEEWERLAARNRQRAADSFIEPGVTRGRYTADNSQPEEPR</sequence>
<dbReference type="GO" id="GO:0005737">
    <property type="term" value="C:cytoplasm"/>
    <property type="evidence" value="ECO:0007669"/>
    <property type="project" value="UniProtKB-SubCell"/>
</dbReference>
<dbReference type="EMBL" id="FNYR01000002">
    <property type="protein sequence ID" value="SEI52316.1"/>
    <property type="molecule type" value="Genomic_DNA"/>
</dbReference>
<evidence type="ECO:0000313" key="9">
    <source>
        <dbReference type="Proteomes" id="UP000198888"/>
    </source>
</evidence>
<evidence type="ECO:0000256" key="2">
    <source>
        <dbReference type="ARBA" id="ARBA00022694"/>
    </source>
</evidence>
<dbReference type="GO" id="GO:0004526">
    <property type="term" value="F:ribonuclease P activity"/>
    <property type="evidence" value="ECO:0007669"/>
    <property type="project" value="UniProtKB-UniRule"/>
</dbReference>
<comment type="subcellular location">
    <subcellularLocation>
        <location evidence="6">Cytoplasm</location>
    </subcellularLocation>
</comment>
<reference evidence="8 9" key="1">
    <citation type="submission" date="2016-10" db="EMBL/GenBank/DDBJ databases">
        <authorList>
            <person name="de Groot N.N."/>
        </authorList>
    </citation>
    <scope>NUCLEOTIDE SEQUENCE [LARGE SCALE GENOMIC DNA]</scope>
    <source>
        <strain evidence="8 9">DSM 22187</strain>
    </source>
</reference>
<evidence type="ECO:0000256" key="3">
    <source>
        <dbReference type="ARBA" id="ARBA00022722"/>
    </source>
</evidence>
<comment type="function">
    <text evidence="6">Part of ribonuclease P, a protein complex that generates mature tRNA molecules by cleaving their 5'-ends.</text>
</comment>
<keyword evidence="1 6" id="KW-0963">Cytoplasm</keyword>
<evidence type="ECO:0000256" key="6">
    <source>
        <dbReference type="HAMAP-Rule" id="MF_00756"/>
    </source>
</evidence>
<keyword evidence="3 6" id="KW-0540">Nuclease</keyword>
<dbReference type="AlphaFoldDB" id="A0A1H6RCV4"/>
<protein>
    <recommendedName>
        <fullName evidence="6">Ribonuclease P protein component 3</fullName>
        <shortName evidence="6">RNase P component 3</shortName>
        <ecNumber evidence="6">3.1.26.5</ecNumber>
    </recommendedName>
    <alternativeName>
        <fullName evidence="6">Rpp30</fullName>
    </alternativeName>
</protein>
<keyword evidence="4 6" id="KW-0255">Endonuclease</keyword>
<name>A0A1H6RCV4_9EURY</name>
<evidence type="ECO:0000256" key="1">
    <source>
        <dbReference type="ARBA" id="ARBA00022490"/>
    </source>
</evidence>